<dbReference type="Gene3D" id="1.10.510.10">
    <property type="entry name" value="Transferase(Phosphotransferase) domain 1"/>
    <property type="match status" value="1"/>
</dbReference>
<dbReference type="AlphaFoldDB" id="A0AAW1WAB5"/>
<feature type="transmembrane region" description="Helical" evidence="16">
    <location>
        <begin position="250"/>
        <end position="278"/>
    </location>
</feature>
<feature type="region of interest" description="Disordered" evidence="15">
    <location>
        <begin position="226"/>
        <end position="246"/>
    </location>
</feature>
<comment type="subcellular location">
    <subcellularLocation>
        <location evidence="2">Membrane</location>
    </subcellularLocation>
    <subcellularLocation>
        <location evidence="1">Secreted</location>
        <location evidence="1">Cell wall</location>
    </subcellularLocation>
</comment>
<evidence type="ECO:0000256" key="5">
    <source>
        <dbReference type="ARBA" id="ARBA00022692"/>
    </source>
</evidence>
<dbReference type="InterPro" id="IPR032675">
    <property type="entry name" value="LRR_dom_sf"/>
</dbReference>
<protein>
    <recommendedName>
        <fullName evidence="18">Protein kinase domain-containing protein</fullName>
    </recommendedName>
</protein>
<evidence type="ECO:0000256" key="15">
    <source>
        <dbReference type="SAM" id="MobiDB-lite"/>
    </source>
</evidence>
<dbReference type="GO" id="GO:0016020">
    <property type="term" value="C:membrane"/>
    <property type="evidence" value="ECO:0007669"/>
    <property type="project" value="UniProtKB-SubCell"/>
</dbReference>
<dbReference type="InterPro" id="IPR013210">
    <property type="entry name" value="LRR_N_plant-typ"/>
</dbReference>
<evidence type="ECO:0000256" key="8">
    <source>
        <dbReference type="ARBA" id="ARBA00022741"/>
    </source>
</evidence>
<evidence type="ECO:0000256" key="3">
    <source>
        <dbReference type="ARBA" id="ARBA00022512"/>
    </source>
</evidence>
<evidence type="ECO:0000256" key="13">
    <source>
        <dbReference type="ARBA" id="ARBA00038043"/>
    </source>
</evidence>
<keyword evidence="5 16" id="KW-0812">Transmembrane</keyword>
<evidence type="ECO:0000313" key="20">
    <source>
        <dbReference type="Proteomes" id="UP001457282"/>
    </source>
</evidence>
<dbReference type="CDD" id="cd14066">
    <property type="entry name" value="STKc_IRAK"/>
    <property type="match status" value="1"/>
</dbReference>
<dbReference type="PROSITE" id="PS50011">
    <property type="entry name" value="PROTEIN_KINASE_DOM"/>
    <property type="match status" value="1"/>
</dbReference>
<gene>
    <name evidence="19" type="ORF">M0R45_028764</name>
</gene>
<dbReference type="Pfam" id="PF00560">
    <property type="entry name" value="LRR_1"/>
    <property type="match status" value="4"/>
</dbReference>
<keyword evidence="7" id="KW-0677">Repeat</keyword>
<sequence>MKPYLLCATVLLSFLGQTLADLSSDKQALLDFISVVPHGRKVNWDPATPVCNSWVGINCTLDGTRVLAVRLPGVGMYGPIPSNTLSKLDALMILSLRSNRLTGNLPSDIFSLPSLRYIYLQSNNLTGNIPSSLPPNLTILDLSFNSLTGSIPTAIQNSTHLNGLNLQNNSLSGSVPDINIPRLKHLNLSYNHLNGSIPPPLERFPTSSFQGNLMLCGPPLKQCAWITPSPSPSPNHQPPSKPEKGSKRKLGIGAIIAIVCGGFAVLFLLVLVMVLCCLKRKNSKDGAVVKTKGGRSEQPKEDFGSGVQEAEKNKLVFFEGSSYNFDLEDLLRASAEVLGKGSYGTTYKAILEEGTTVVVKRMKEVVVGKREFEQLMENAGRISQHSNVVPLRAYYYSKDEKLLVYDYIAAGSFAALLHGNRESGHNGPDWETRLKIALGSARGLAHIHSSGGGKYIHGNIKSSNILITQDHNGCISDFGLTPLMNFATIPTRSVGYRAPEVIEARKSFQKSDVYSFGVLLLEMLTGKAPVQSPGRDDVVDLPRWVQSVVREEWTAEVFDVELMRFQNIEEELVQMLQIAMACVARVPDLRPTMEEVVRMIEDIRPSDSENRPSSEDNKSKSSNTQTP</sequence>
<keyword evidence="9 14" id="KW-0067">ATP-binding</keyword>
<evidence type="ECO:0000256" key="14">
    <source>
        <dbReference type="PROSITE-ProRule" id="PRU10141"/>
    </source>
</evidence>
<organism evidence="19 20">
    <name type="scientific">Rubus argutus</name>
    <name type="common">Southern blackberry</name>
    <dbReference type="NCBI Taxonomy" id="59490"/>
    <lineage>
        <taxon>Eukaryota</taxon>
        <taxon>Viridiplantae</taxon>
        <taxon>Streptophyta</taxon>
        <taxon>Embryophyta</taxon>
        <taxon>Tracheophyta</taxon>
        <taxon>Spermatophyta</taxon>
        <taxon>Magnoliopsida</taxon>
        <taxon>eudicotyledons</taxon>
        <taxon>Gunneridae</taxon>
        <taxon>Pentapetalae</taxon>
        <taxon>rosids</taxon>
        <taxon>fabids</taxon>
        <taxon>Rosales</taxon>
        <taxon>Rosaceae</taxon>
        <taxon>Rosoideae</taxon>
        <taxon>Rosoideae incertae sedis</taxon>
        <taxon>Rubus</taxon>
    </lineage>
</organism>
<dbReference type="SUPFAM" id="SSF56112">
    <property type="entry name" value="Protein kinase-like (PK-like)"/>
    <property type="match status" value="1"/>
</dbReference>
<dbReference type="InterPro" id="IPR001611">
    <property type="entry name" value="Leu-rich_rpt"/>
</dbReference>
<feature type="compositionally biased region" description="Basic and acidic residues" evidence="15">
    <location>
        <begin position="602"/>
        <end position="619"/>
    </location>
</feature>
<evidence type="ECO:0000256" key="16">
    <source>
        <dbReference type="SAM" id="Phobius"/>
    </source>
</evidence>
<dbReference type="InterPro" id="IPR017441">
    <property type="entry name" value="Protein_kinase_ATP_BS"/>
</dbReference>
<evidence type="ECO:0000256" key="17">
    <source>
        <dbReference type="SAM" id="SignalP"/>
    </source>
</evidence>
<name>A0AAW1WAB5_RUBAR</name>
<evidence type="ECO:0000256" key="11">
    <source>
        <dbReference type="ARBA" id="ARBA00023136"/>
    </source>
</evidence>
<keyword evidence="11 16" id="KW-0472">Membrane</keyword>
<feature type="chain" id="PRO_5043565003" description="Protein kinase domain-containing protein" evidence="17">
    <location>
        <begin position="21"/>
        <end position="627"/>
    </location>
</feature>
<dbReference type="FunFam" id="1.10.510.10:FF:000095">
    <property type="entry name" value="protein STRUBBELIG-RECEPTOR FAMILY 8"/>
    <property type="match status" value="1"/>
</dbReference>
<keyword evidence="6 17" id="KW-0732">Signal</keyword>
<dbReference type="SUPFAM" id="SSF52058">
    <property type="entry name" value="L domain-like"/>
    <property type="match status" value="1"/>
</dbReference>
<evidence type="ECO:0000256" key="6">
    <source>
        <dbReference type="ARBA" id="ARBA00022729"/>
    </source>
</evidence>
<comment type="caution">
    <text evidence="19">The sequence shown here is derived from an EMBL/GenBank/DDBJ whole genome shotgun (WGS) entry which is preliminary data.</text>
</comment>
<dbReference type="Pfam" id="PF08263">
    <property type="entry name" value="LRRNT_2"/>
    <property type="match status" value="1"/>
</dbReference>
<dbReference type="PROSITE" id="PS00107">
    <property type="entry name" value="PROTEIN_KINASE_ATP"/>
    <property type="match status" value="1"/>
</dbReference>
<dbReference type="InterPro" id="IPR050994">
    <property type="entry name" value="At_inactive_RLKs"/>
</dbReference>
<dbReference type="InterPro" id="IPR000719">
    <property type="entry name" value="Prot_kinase_dom"/>
</dbReference>
<dbReference type="FunFam" id="3.30.200.20:FF:000307">
    <property type="entry name" value="pollen receptor-like kinase 1"/>
    <property type="match status" value="1"/>
</dbReference>
<feature type="region of interest" description="Disordered" evidence="15">
    <location>
        <begin position="602"/>
        <end position="627"/>
    </location>
</feature>
<keyword evidence="8 14" id="KW-0547">Nucleotide-binding</keyword>
<dbReference type="GO" id="GO:0004672">
    <property type="term" value="F:protein kinase activity"/>
    <property type="evidence" value="ECO:0007669"/>
    <property type="project" value="InterPro"/>
</dbReference>
<feature type="compositionally biased region" description="Pro residues" evidence="15">
    <location>
        <begin position="229"/>
        <end position="240"/>
    </location>
</feature>
<feature type="domain" description="Protein kinase" evidence="18">
    <location>
        <begin position="332"/>
        <end position="627"/>
    </location>
</feature>
<evidence type="ECO:0000313" key="19">
    <source>
        <dbReference type="EMBL" id="KAK9920205.1"/>
    </source>
</evidence>
<proteinExistence type="inferred from homology"/>
<keyword evidence="12" id="KW-0325">Glycoprotein</keyword>
<dbReference type="PRINTS" id="PR00019">
    <property type="entry name" value="LEURICHRPT"/>
</dbReference>
<feature type="binding site" evidence="14">
    <location>
        <position position="369"/>
    </location>
    <ligand>
        <name>ATP</name>
        <dbReference type="ChEBI" id="CHEBI:30616"/>
    </ligand>
</feature>
<feature type="signal peptide" evidence="17">
    <location>
        <begin position="1"/>
        <end position="20"/>
    </location>
</feature>
<dbReference type="Pfam" id="PF00069">
    <property type="entry name" value="Pkinase"/>
    <property type="match status" value="1"/>
</dbReference>
<evidence type="ECO:0000256" key="4">
    <source>
        <dbReference type="ARBA" id="ARBA00022614"/>
    </source>
</evidence>
<dbReference type="EMBL" id="JBEDUW010000006">
    <property type="protein sequence ID" value="KAK9920205.1"/>
    <property type="molecule type" value="Genomic_DNA"/>
</dbReference>
<comment type="similarity">
    <text evidence="13">Belongs to the polygalacturonase-inhibiting protein family.</text>
</comment>
<dbReference type="PANTHER" id="PTHR48010:SF64">
    <property type="entry name" value="PROTEIN KINASE DOMAIN-CONTAINING PROTEIN"/>
    <property type="match status" value="1"/>
</dbReference>
<evidence type="ECO:0000259" key="18">
    <source>
        <dbReference type="PROSITE" id="PS50011"/>
    </source>
</evidence>
<dbReference type="PANTHER" id="PTHR48010">
    <property type="entry name" value="OS05G0588300 PROTEIN"/>
    <property type="match status" value="1"/>
</dbReference>
<keyword evidence="10 16" id="KW-1133">Transmembrane helix</keyword>
<accession>A0AAW1WAB5</accession>
<evidence type="ECO:0000256" key="9">
    <source>
        <dbReference type="ARBA" id="ARBA00022840"/>
    </source>
</evidence>
<evidence type="ECO:0000256" key="12">
    <source>
        <dbReference type="ARBA" id="ARBA00023180"/>
    </source>
</evidence>
<reference evidence="19 20" key="1">
    <citation type="journal article" date="2023" name="G3 (Bethesda)">
        <title>A chromosome-length genome assembly and annotation of blackberry (Rubus argutus, cv. 'Hillquist').</title>
        <authorList>
            <person name="Bruna T."/>
            <person name="Aryal R."/>
            <person name="Dudchenko O."/>
            <person name="Sargent D.J."/>
            <person name="Mead D."/>
            <person name="Buti M."/>
            <person name="Cavallini A."/>
            <person name="Hytonen T."/>
            <person name="Andres J."/>
            <person name="Pham M."/>
            <person name="Weisz D."/>
            <person name="Mascagni F."/>
            <person name="Usai G."/>
            <person name="Natali L."/>
            <person name="Bassil N."/>
            <person name="Fernandez G.E."/>
            <person name="Lomsadze A."/>
            <person name="Armour M."/>
            <person name="Olukolu B."/>
            <person name="Poorten T."/>
            <person name="Britton C."/>
            <person name="Davik J."/>
            <person name="Ashrafi H."/>
            <person name="Aiden E.L."/>
            <person name="Borodovsky M."/>
            <person name="Worthington M."/>
        </authorList>
    </citation>
    <scope>NUCLEOTIDE SEQUENCE [LARGE SCALE GENOMIC DNA]</scope>
    <source>
        <strain evidence="19">PI 553951</strain>
    </source>
</reference>
<evidence type="ECO:0000256" key="1">
    <source>
        <dbReference type="ARBA" id="ARBA00004191"/>
    </source>
</evidence>
<evidence type="ECO:0000256" key="10">
    <source>
        <dbReference type="ARBA" id="ARBA00022989"/>
    </source>
</evidence>
<keyword evidence="20" id="KW-1185">Reference proteome</keyword>
<dbReference type="Gene3D" id="3.30.200.20">
    <property type="entry name" value="Phosphorylase Kinase, domain 1"/>
    <property type="match status" value="1"/>
</dbReference>
<dbReference type="GO" id="GO:0005524">
    <property type="term" value="F:ATP binding"/>
    <property type="evidence" value="ECO:0007669"/>
    <property type="project" value="UniProtKB-UniRule"/>
</dbReference>
<keyword evidence="3" id="KW-0964">Secreted</keyword>
<keyword evidence="3" id="KW-0134">Cell wall</keyword>
<keyword evidence="4" id="KW-0433">Leucine-rich repeat</keyword>
<dbReference type="FunFam" id="3.80.10.10:FF:000400">
    <property type="entry name" value="Nuclear pore complex protein NUP107"/>
    <property type="match status" value="1"/>
</dbReference>
<dbReference type="Proteomes" id="UP001457282">
    <property type="component" value="Unassembled WGS sequence"/>
</dbReference>
<dbReference type="Gene3D" id="3.80.10.10">
    <property type="entry name" value="Ribonuclease Inhibitor"/>
    <property type="match status" value="2"/>
</dbReference>
<evidence type="ECO:0000256" key="2">
    <source>
        <dbReference type="ARBA" id="ARBA00004370"/>
    </source>
</evidence>
<dbReference type="InterPro" id="IPR011009">
    <property type="entry name" value="Kinase-like_dom_sf"/>
</dbReference>
<evidence type="ECO:0000256" key="7">
    <source>
        <dbReference type="ARBA" id="ARBA00022737"/>
    </source>
</evidence>